<keyword evidence="8" id="KW-1185">Reference proteome</keyword>
<keyword evidence="4" id="KW-0949">S-adenosyl-L-methionine</keyword>
<dbReference type="AlphaFoldDB" id="A0A240DX61"/>
<evidence type="ECO:0000313" key="8">
    <source>
        <dbReference type="Proteomes" id="UP000218069"/>
    </source>
</evidence>
<evidence type="ECO:0000256" key="4">
    <source>
        <dbReference type="ARBA" id="ARBA00022691"/>
    </source>
</evidence>
<dbReference type="PANTHER" id="PTHR43667">
    <property type="entry name" value="CYCLOPROPANE-FATTY-ACYL-PHOSPHOLIPID SYNTHASE"/>
    <property type="match status" value="1"/>
</dbReference>
<evidence type="ECO:0000313" key="7">
    <source>
        <dbReference type="EMBL" id="SNX27779.1"/>
    </source>
</evidence>
<evidence type="ECO:0000256" key="1">
    <source>
        <dbReference type="ARBA" id="ARBA00010815"/>
    </source>
</evidence>
<dbReference type="GO" id="GO:0008168">
    <property type="term" value="F:methyltransferase activity"/>
    <property type="evidence" value="ECO:0007669"/>
    <property type="project" value="UniProtKB-KW"/>
</dbReference>
<reference evidence="8" key="1">
    <citation type="submission" date="2017-08" db="EMBL/GenBank/DDBJ databases">
        <authorList>
            <person name="Varghese N."/>
            <person name="Submissions S."/>
        </authorList>
    </citation>
    <scope>NUCLEOTIDE SEQUENCE [LARGE SCALE GENOMIC DNA]</scope>
    <source>
        <strain evidence="8">AP-Melu-1000-B4</strain>
    </source>
</reference>
<protein>
    <submittedName>
        <fullName evidence="7">Cyclopropane-fatty-acyl-phospholipid synthase</fullName>
    </submittedName>
</protein>
<evidence type="ECO:0000256" key="2">
    <source>
        <dbReference type="ARBA" id="ARBA00022603"/>
    </source>
</evidence>
<dbReference type="GO" id="GO:0008610">
    <property type="term" value="P:lipid biosynthetic process"/>
    <property type="evidence" value="ECO:0007669"/>
    <property type="project" value="InterPro"/>
</dbReference>
<keyword evidence="3" id="KW-0808">Transferase</keyword>
<dbReference type="GO" id="GO:0032259">
    <property type="term" value="P:methylation"/>
    <property type="evidence" value="ECO:0007669"/>
    <property type="project" value="UniProtKB-KW"/>
</dbReference>
<sequence>MNRPGQTLLSRLNFFRPRNQQPKPHQHRIATETLLNLLSKLQSGFLTLTLPNGVVKKFGNFDDTLHADIQLHDWSVFKQLLSHGDIGFAESYIRGDWNTSNLKALLELAIRNRTILEKVIYGSWYGSLFYRFKHWLRGNSKSGSRKNIHAHYDLGNAFYALWLDPTMSYSSAWFSEGEGQSLADAQRAKIARILDSLDVKQNAHLLEIGCGWGGLMEEALRKQLQVTGLTLSTEQKAFTLNRLQNIKAPGTDLPGFDVRLQDYRDCTEQFDAIASVEMFEAVGEQYWPEYFQMIAKCLKVGGKACIQTIVIAEDLFERYRNSTDFIQQYVFPGGMLPTKKRFAELAANAGLRVEADFAFGSDYAKTLCLWSDRFNSKLQEISHLGFDQTFIRLWNFYLMYCAAGFAEKNIDVVQFTLAHTTASPTKDSHTA</sequence>
<name>A0A240DX61_9BURK</name>
<dbReference type="SUPFAM" id="SSF53335">
    <property type="entry name" value="S-adenosyl-L-methionine-dependent methyltransferases"/>
    <property type="match status" value="1"/>
</dbReference>
<feature type="active site" evidence="6">
    <location>
        <position position="401"/>
    </location>
</feature>
<dbReference type="InterPro" id="IPR050723">
    <property type="entry name" value="CFA/CMAS"/>
</dbReference>
<proteinExistence type="inferred from homology"/>
<dbReference type="RefSeq" id="WP_096671902.1">
    <property type="nucleotide sequence ID" value="NZ_OANS01000001.1"/>
</dbReference>
<keyword evidence="5" id="KW-0443">Lipid metabolism</keyword>
<evidence type="ECO:0000256" key="5">
    <source>
        <dbReference type="ARBA" id="ARBA00023098"/>
    </source>
</evidence>
<dbReference type="Proteomes" id="UP000218069">
    <property type="component" value="Unassembled WGS sequence"/>
</dbReference>
<organism evidence="7 8">
    <name type="scientific">Polynucleobacter meluiroseus</name>
    <dbReference type="NCBI Taxonomy" id="1938814"/>
    <lineage>
        <taxon>Bacteria</taxon>
        <taxon>Pseudomonadati</taxon>
        <taxon>Pseudomonadota</taxon>
        <taxon>Betaproteobacteria</taxon>
        <taxon>Burkholderiales</taxon>
        <taxon>Burkholderiaceae</taxon>
        <taxon>Polynucleobacter</taxon>
    </lineage>
</organism>
<evidence type="ECO:0000256" key="6">
    <source>
        <dbReference type="PIRSR" id="PIRSR003085-1"/>
    </source>
</evidence>
<keyword evidence="2" id="KW-0489">Methyltransferase</keyword>
<gene>
    <name evidence="7" type="ORF">SAMN06295945_0095</name>
</gene>
<dbReference type="PIRSF" id="PIRSF003085">
    <property type="entry name" value="CMAS"/>
    <property type="match status" value="1"/>
</dbReference>
<dbReference type="OrthoDB" id="9782855at2"/>
<evidence type="ECO:0000256" key="3">
    <source>
        <dbReference type="ARBA" id="ARBA00022679"/>
    </source>
</evidence>
<accession>A0A240DX61</accession>
<dbReference type="Pfam" id="PF02353">
    <property type="entry name" value="CMAS"/>
    <property type="match status" value="1"/>
</dbReference>
<dbReference type="InterPro" id="IPR003333">
    <property type="entry name" value="CMAS"/>
</dbReference>
<dbReference type="Gene3D" id="3.40.50.150">
    <property type="entry name" value="Vaccinia Virus protein VP39"/>
    <property type="match status" value="1"/>
</dbReference>
<comment type="similarity">
    <text evidence="1">Belongs to the CFA/CMAS family.</text>
</comment>
<dbReference type="InterPro" id="IPR029063">
    <property type="entry name" value="SAM-dependent_MTases_sf"/>
</dbReference>
<dbReference type="CDD" id="cd02440">
    <property type="entry name" value="AdoMet_MTases"/>
    <property type="match status" value="1"/>
</dbReference>
<dbReference type="EMBL" id="OANS01000001">
    <property type="protein sequence ID" value="SNX27779.1"/>
    <property type="molecule type" value="Genomic_DNA"/>
</dbReference>
<dbReference type="PANTHER" id="PTHR43667:SF2">
    <property type="entry name" value="FATTY ACID C-METHYL TRANSFERASE"/>
    <property type="match status" value="1"/>
</dbReference>